<proteinExistence type="predicted"/>
<reference evidence="2" key="1">
    <citation type="journal article" date="2019" name="Int. J. Syst. Evol. Microbiol.">
        <title>The Global Catalogue of Microorganisms (GCM) 10K type strain sequencing project: providing services to taxonomists for standard genome sequencing and annotation.</title>
        <authorList>
            <consortium name="The Broad Institute Genomics Platform"/>
            <consortium name="The Broad Institute Genome Sequencing Center for Infectious Disease"/>
            <person name="Wu L."/>
            <person name="Ma J."/>
        </authorList>
    </citation>
    <scope>NUCLEOTIDE SEQUENCE [LARGE SCALE GENOMIC DNA]</scope>
    <source>
        <strain evidence="2">JCM 17024</strain>
    </source>
</reference>
<keyword evidence="2" id="KW-1185">Reference proteome</keyword>
<evidence type="ECO:0000313" key="2">
    <source>
        <dbReference type="Proteomes" id="UP001501591"/>
    </source>
</evidence>
<gene>
    <name evidence="1" type="ORF">GCM10022383_27290</name>
</gene>
<protein>
    <submittedName>
        <fullName evidence="1">Uncharacterized protein</fullName>
    </submittedName>
</protein>
<name>A0ABP7NIS2_9MICO</name>
<organism evidence="1 2">
    <name type="scientific">Microbacterium soli</name>
    <dbReference type="NCBI Taxonomy" id="446075"/>
    <lineage>
        <taxon>Bacteria</taxon>
        <taxon>Bacillati</taxon>
        <taxon>Actinomycetota</taxon>
        <taxon>Actinomycetes</taxon>
        <taxon>Micrococcales</taxon>
        <taxon>Microbacteriaceae</taxon>
        <taxon>Microbacterium</taxon>
    </lineage>
</organism>
<dbReference type="RefSeq" id="WP_344820257.1">
    <property type="nucleotide sequence ID" value="NZ_BAABCP010000002.1"/>
</dbReference>
<accession>A0ABP7NIS2</accession>
<dbReference type="Proteomes" id="UP001501591">
    <property type="component" value="Unassembled WGS sequence"/>
</dbReference>
<comment type="caution">
    <text evidence="1">The sequence shown here is derived from an EMBL/GenBank/DDBJ whole genome shotgun (WGS) entry which is preliminary data.</text>
</comment>
<dbReference type="EMBL" id="BAABCP010000002">
    <property type="protein sequence ID" value="GAA3948064.1"/>
    <property type="molecule type" value="Genomic_DNA"/>
</dbReference>
<sequence length="219" mass="24237">MTDISMAIDPDAARRHWERRLEYHLGVVPKLLGAMLALAAPSVGVSRGGSQFDRPQITGGGYYDSTPTANVDDRAAADAVYLWSLLAEYAESVSEWLGAGTRIPGKCPGSSQAAHDTALLIVGVLIDHATEIWEHRVLEDFEQEMFREVRRQQYRYLPSWDGLPQHARDCLGDAEYPGCAAERRVRARWIDDPAGGLRPIQIVTCGACGYVYRSESEES</sequence>
<evidence type="ECO:0000313" key="1">
    <source>
        <dbReference type="EMBL" id="GAA3948064.1"/>
    </source>
</evidence>